<dbReference type="Pfam" id="PF08613">
    <property type="entry name" value="Cyclin"/>
    <property type="match status" value="1"/>
</dbReference>
<dbReference type="CDD" id="cd20557">
    <property type="entry name" value="CYCLIN_ScPCL1-like"/>
    <property type="match status" value="1"/>
</dbReference>
<dbReference type="STRING" id="983967.A0A1E4T6P7"/>
<dbReference type="PANTHER" id="PTHR15615:SF36">
    <property type="entry name" value="PHO85 CYCLIN-5"/>
    <property type="match status" value="1"/>
</dbReference>
<evidence type="ECO:0000313" key="2">
    <source>
        <dbReference type="EMBL" id="ODV87439.1"/>
    </source>
</evidence>
<dbReference type="Gene3D" id="1.10.472.10">
    <property type="entry name" value="Cyclin-like"/>
    <property type="match status" value="1"/>
</dbReference>
<dbReference type="SUPFAM" id="SSF47954">
    <property type="entry name" value="Cyclin-like"/>
    <property type="match status" value="1"/>
</dbReference>
<dbReference type="Proteomes" id="UP000094801">
    <property type="component" value="Unassembled WGS sequence"/>
</dbReference>
<dbReference type="OrthoDB" id="3989249at2759"/>
<dbReference type="AlphaFoldDB" id="A0A1E4T6P7"/>
<gene>
    <name evidence="2" type="ORF">CANARDRAFT_26837</name>
</gene>
<dbReference type="PANTHER" id="PTHR15615">
    <property type="match status" value="1"/>
</dbReference>
<protein>
    <recommendedName>
        <fullName evidence="4">Cyclin N-terminal domain-containing protein</fullName>
    </recommendedName>
</protein>
<evidence type="ECO:0008006" key="4">
    <source>
        <dbReference type="Google" id="ProtNLM"/>
    </source>
</evidence>
<sequence>MRIGCTHQRQLLTPSQSKESPLNASNKQHENDIITIQHDATPQNHGQQQQQHQQQQQQKLSISTSLPITTQFDEQIVRLASLLLSLIFPITNTATASGLASLDIFVKEVLKRSKTSIPVFKVTIYYLLILYKSLMKSYSDISRTKFDSLNCPRRCFLTCLILASKYLQDNNYTFKIWKKITGLSVQELNSNEFKVLKLLDFDLHLTEQTSSKFTKLMDNSLDIISSDRFELPTSTLSLLSPSSSSSFSSFAPTSPTTCVYLNDTLTPPSSPKIESQKHSKFPATSCIDTIDHESNSCSSKLARLFIGFFESIDSGNIGMVNDHATEKSASFLDTQGKNKRTFVDDENDDGKPHAGEGLKKLKT</sequence>
<evidence type="ECO:0000256" key="1">
    <source>
        <dbReference type="SAM" id="MobiDB-lite"/>
    </source>
</evidence>
<name>A0A1E4T6P7_9ASCO</name>
<dbReference type="InterPro" id="IPR013922">
    <property type="entry name" value="Cyclin_PHO80-like"/>
</dbReference>
<evidence type="ECO:0000313" key="3">
    <source>
        <dbReference type="Proteomes" id="UP000094801"/>
    </source>
</evidence>
<dbReference type="GO" id="GO:0005634">
    <property type="term" value="C:nucleus"/>
    <property type="evidence" value="ECO:0007669"/>
    <property type="project" value="TreeGrafter"/>
</dbReference>
<feature type="region of interest" description="Disordered" evidence="1">
    <location>
        <begin position="335"/>
        <end position="363"/>
    </location>
</feature>
<feature type="region of interest" description="Disordered" evidence="1">
    <location>
        <begin position="1"/>
        <end position="27"/>
    </location>
</feature>
<reference evidence="3" key="1">
    <citation type="submission" date="2016-04" db="EMBL/GenBank/DDBJ databases">
        <title>Comparative genomics of biotechnologically important yeasts.</title>
        <authorList>
            <consortium name="DOE Joint Genome Institute"/>
            <person name="Riley R."/>
            <person name="Haridas S."/>
            <person name="Wolfe K.H."/>
            <person name="Lopes M.R."/>
            <person name="Hittinger C.T."/>
            <person name="Goker M."/>
            <person name="Salamov A."/>
            <person name="Wisecaver J."/>
            <person name="Long T.M."/>
            <person name="Aerts A.L."/>
            <person name="Barry K."/>
            <person name="Choi C."/>
            <person name="Clum A."/>
            <person name="Coughlan A.Y."/>
            <person name="Deshpande S."/>
            <person name="Douglass A.P."/>
            <person name="Hanson S.J."/>
            <person name="Klenk H.-P."/>
            <person name="Labutti K."/>
            <person name="Lapidus A."/>
            <person name="Lindquist E."/>
            <person name="Lipzen A."/>
            <person name="Meier-Kolthoff J.P."/>
            <person name="Ohm R.A."/>
            <person name="Otillar R.P."/>
            <person name="Pangilinan J."/>
            <person name="Peng Y."/>
            <person name="Rokas A."/>
            <person name="Rosa C.A."/>
            <person name="Scheuner C."/>
            <person name="Sibirny A.A."/>
            <person name="Slot J.C."/>
            <person name="Stielow J.B."/>
            <person name="Sun H."/>
            <person name="Kurtzman C.P."/>
            <person name="Blackwell M."/>
            <person name="Grigoriev I.V."/>
            <person name="Jeffries T.W."/>
        </authorList>
    </citation>
    <scope>NUCLEOTIDE SEQUENCE [LARGE SCALE GENOMIC DNA]</scope>
    <source>
        <strain evidence="3">NRRL YB-2248</strain>
    </source>
</reference>
<accession>A0A1E4T6P7</accession>
<dbReference type="GO" id="GO:0016538">
    <property type="term" value="F:cyclin-dependent protein serine/threonine kinase regulator activity"/>
    <property type="evidence" value="ECO:0007669"/>
    <property type="project" value="TreeGrafter"/>
</dbReference>
<feature type="compositionally biased region" description="Basic and acidic residues" evidence="1">
    <location>
        <begin position="349"/>
        <end position="363"/>
    </location>
</feature>
<dbReference type="InterPro" id="IPR036915">
    <property type="entry name" value="Cyclin-like_sf"/>
</dbReference>
<dbReference type="GO" id="GO:0019901">
    <property type="term" value="F:protein kinase binding"/>
    <property type="evidence" value="ECO:0007669"/>
    <property type="project" value="InterPro"/>
</dbReference>
<keyword evidence="3" id="KW-1185">Reference proteome</keyword>
<dbReference type="GO" id="GO:0000307">
    <property type="term" value="C:cyclin-dependent protein kinase holoenzyme complex"/>
    <property type="evidence" value="ECO:0007669"/>
    <property type="project" value="TreeGrafter"/>
</dbReference>
<feature type="compositionally biased region" description="Polar residues" evidence="1">
    <location>
        <begin position="7"/>
        <end position="26"/>
    </location>
</feature>
<proteinExistence type="predicted"/>
<dbReference type="EMBL" id="KV453848">
    <property type="protein sequence ID" value="ODV87439.1"/>
    <property type="molecule type" value="Genomic_DNA"/>
</dbReference>
<organism evidence="2 3">
    <name type="scientific">[Candida] arabinofermentans NRRL YB-2248</name>
    <dbReference type="NCBI Taxonomy" id="983967"/>
    <lineage>
        <taxon>Eukaryota</taxon>
        <taxon>Fungi</taxon>
        <taxon>Dikarya</taxon>
        <taxon>Ascomycota</taxon>
        <taxon>Saccharomycotina</taxon>
        <taxon>Pichiomycetes</taxon>
        <taxon>Pichiales</taxon>
        <taxon>Pichiaceae</taxon>
        <taxon>Ogataea</taxon>
        <taxon>Ogataea/Candida clade</taxon>
    </lineage>
</organism>